<keyword evidence="3" id="KW-1185">Reference proteome</keyword>
<evidence type="ECO:0000313" key="2">
    <source>
        <dbReference type="EMBL" id="KAB2347964.1"/>
    </source>
</evidence>
<dbReference type="Pfam" id="PF02650">
    <property type="entry name" value="HTH_WhiA"/>
    <property type="match status" value="1"/>
</dbReference>
<accession>A0A6H9Z1K3</accession>
<evidence type="ECO:0000313" key="3">
    <source>
        <dbReference type="Proteomes" id="UP000468735"/>
    </source>
</evidence>
<comment type="caution">
    <text evidence="2">The sequence shown here is derived from an EMBL/GenBank/DDBJ whole genome shotgun (WGS) entry which is preliminary data.</text>
</comment>
<proteinExistence type="predicted"/>
<name>A0A6H9Z1K3_9ACTN</name>
<gene>
    <name evidence="2" type="ORF">F8566_18985</name>
</gene>
<dbReference type="Proteomes" id="UP000468735">
    <property type="component" value="Unassembled WGS sequence"/>
</dbReference>
<dbReference type="OrthoDB" id="401278at2"/>
<protein>
    <recommendedName>
        <fullName evidence="1">Sporulation regulator WhiA C-terminal domain-containing protein</fullName>
    </recommendedName>
</protein>
<evidence type="ECO:0000259" key="1">
    <source>
        <dbReference type="Pfam" id="PF02650"/>
    </source>
</evidence>
<dbReference type="AlphaFoldDB" id="A0A6H9Z1K3"/>
<reference evidence="2 3" key="1">
    <citation type="submission" date="2019-09" db="EMBL/GenBank/DDBJ databases">
        <title>Actinomadura physcomitrii sp. nov., a novel actinomycete isolated from moss [Physcomitrium sphaericum (Ludw) Fuernr].</title>
        <authorList>
            <person name="Zhuang X."/>
            <person name="Liu C."/>
        </authorList>
    </citation>
    <scope>NUCLEOTIDE SEQUENCE [LARGE SCALE GENOMIC DNA]</scope>
    <source>
        <strain evidence="2 3">HMC1</strain>
    </source>
</reference>
<dbReference type="EMBL" id="WBMT01000008">
    <property type="protein sequence ID" value="KAB2347964.1"/>
    <property type="molecule type" value="Genomic_DNA"/>
</dbReference>
<organism evidence="2 3">
    <name type="scientific">Actinomadura rudentiformis</name>
    <dbReference type="NCBI Taxonomy" id="359158"/>
    <lineage>
        <taxon>Bacteria</taxon>
        <taxon>Bacillati</taxon>
        <taxon>Actinomycetota</taxon>
        <taxon>Actinomycetes</taxon>
        <taxon>Streptosporangiales</taxon>
        <taxon>Thermomonosporaceae</taxon>
        <taxon>Actinomadura</taxon>
    </lineage>
</organism>
<dbReference type="InterPro" id="IPR023054">
    <property type="entry name" value="Sporulation_regulator_WhiA_C"/>
</dbReference>
<feature type="domain" description="Sporulation regulator WhiA C-terminal" evidence="1">
    <location>
        <begin position="212"/>
        <end position="255"/>
    </location>
</feature>
<sequence>MEALSCRAASILGVRQASPYLVEALDEGVQALVGVDRQDRRDGLGGAVEFTALQVRPYTVDAGEDFRAIEALLDGGGFEQGDGGAGVVERVGWLPQFEIGTAGQIVLLGVADAQDAADLIGARNAFAFLLPAAKRVLLVVDASDAGVGADLEQGEQDPGAVGGRVGQPVFGQSPGLDVVAAPIGQFALGGADPGASAKLQTALEVLDWLDVTLPDHLADAAQLRLAHPTLSLEQLAKIADPPTTKDAIAGRLLNLADTHTTTATP</sequence>